<evidence type="ECO:0000259" key="8">
    <source>
        <dbReference type="Pfam" id="PF02771"/>
    </source>
</evidence>
<dbReference type="EMBL" id="FXUL01000001">
    <property type="protein sequence ID" value="SMP43786.1"/>
    <property type="molecule type" value="Genomic_DNA"/>
</dbReference>
<proteinExistence type="inferred from homology"/>
<feature type="domain" description="Acyl-CoA dehydrogenase/oxidase C-terminal" evidence="6">
    <location>
        <begin position="239"/>
        <end position="379"/>
    </location>
</feature>
<protein>
    <submittedName>
        <fullName evidence="9">Acyl-CoA dehydrogenase</fullName>
    </submittedName>
</protein>
<dbReference type="SUPFAM" id="SSF47203">
    <property type="entry name" value="Acyl-CoA dehydrogenase C-terminal domain-like"/>
    <property type="match status" value="1"/>
</dbReference>
<feature type="domain" description="Acyl-CoA dehydrogenase/oxidase N-terminal" evidence="8">
    <location>
        <begin position="6"/>
        <end position="120"/>
    </location>
</feature>
<evidence type="ECO:0000313" key="10">
    <source>
        <dbReference type="Proteomes" id="UP001158049"/>
    </source>
</evidence>
<keyword evidence="10" id="KW-1185">Reference proteome</keyword>
<accession>A0ABY1PU99</accession>
<name>A0ABY1PU99_9BURK</name>
<dbReference type="Proteomes" id="UP001158049">
    <property type="component" value="Unassembled WGS sequence"/>
</dbReference>
<comment type="cofactor">
    <cofactor evidence="1">
        <name>FAD</name>
        <dbReference type="ChEBI" id="CHEBI:57692"/>
    </cofactor>
</comment>
<evidence type="ECO:0000256" key="4">
    <source>
        <dbReference type="ARBA" id="ARBA00022827"/>
    </source>
</evidence>
<evidence type="ECO:0000313" key="9">
    <source>
        <dbReference type="EMBL" id="SMP43786.1"/>
    </source>
</evidence>
<keyword evidence="5" id="KW-0560">Oxidoreductase</keyword>
<keyword evidence="3" id="KW-0285">Flavoprotein</keyword>
<keyword evidence="4" id="KW-0274">FAD</keyword>
<dbReference type="PANTHER" id="PTHR43884">
    <property type="entry name" value="ACYL-COA DEHYDROGENASE"/>
    <property type="match status" value="1"/>
</dbReference>
<evidence type="ECO:0000259" key="6">
    <source>
        <dbReference type="Pfam" id="PF00441"/>
    </source>
</evidence>
<dbReference type="RefSeq" id="WP_283440487.1">
    <property type="nucleotide sequence ID" value="NZ_FXUL01000001.1"/>
</dbReference>
<dbReference type="PANTHER" id="PTHR43884:SF20">
    <property type="entry name" value="ACYL-COA DEHYDROGENASE FADE28"/>
    <property type="match status" value="1"/>
</dbReference>
<dbReference type="InterPro" id="IPR009075">
    <property type="entry name" value="AcylCo_DH/oxidase_C"/>
</dbReference>
<feature type="domain" description="Acyl-CoA oxidase/dehydrogenase middle" evidence="7">
    <location>
        <begin position="129"/>
        <end position="214"/>
    </location>
</feature>
<gene>
    <name evidence="9" type="ORF">SAMN06295970_101342</name>
</gene>
<dbReference type="Gene3D" id="2.40.110.10">
    <property type="entry name" value="Butyryl-CoA Dehydrogenase, subunit A, domain 2"/>
    <property type="match status" value="1"/>
</dbReference>
<dbReference type="InterPro" id="IPR046373">
    <property type="entry name" value="Acyl-CoA_Oxase/DH_mid-dom_sf"/>
</dbReference>
<dbReference type="Pfam" id="PF00441">
    <property type="entry name" value="Acyl-CoA_dh_1"/>
    <property type="match status" value="1"/>
</dbReference>
<evidence type="ECO:0000256" key="5">
    <source>
        <dbReference type="ARBA" id="ARBA00023002"/>
    </source>
</evidence>
<dbReference type="CDD" id="cd00567">
    <property type="entry name" value="ACAD"/>
    <property type="match status" value="1"/>
</dbReference>
<dbReference type="InterPro" id="IPR036250">
    <property type="entry name" value="AcylCo_DH-like_C"/>
</dbReference>
<dbReference type="InterPro" id="IPR006091">
    <property type="entry name" value="Acyl-CoA_Oxase/DH_mid-dom"/>
</dbReference>
<comment type="similarity">
    <text evidence="2">Belongs to the acyl-CoA dehydrogenase family.</text>
</comment>
<dbReference type="Pfam" id="PF02771">
    <property type="entry name" value="Acyl-CoA_dh_N"/>
    <property type="match status" value="1"/>
</dbReference>
<sequence length="380" mass="40668">MDFTFTEEQQMLQDTTRRFVSRDYTFETRRQRLAAAREGRADRKVWQGLADLGVLALNVPEEDGGLGGNAIDTMLVMTALGEGLVLEPFLSSAVLSTRALASMGSAAQKESMLPALAAGETVVVFAHDEAASRFDWKAIETSAREDDGSYVLNGRKSVIPYAPSADVLLVTARIQGPDQPGAMAVFAVPRNAAGMRIVPAPLVDGSVAGEIVLDEVSLPGQALLGETTDDAESRIADVLDAGIAAVCAEAVGALDKLLAATVEYARTRKQFGVPIGKFQALQHKMADMVLHIEQARSMSYLASVRCTDPDLALRRRDLSAAKVIVGQACRFVGQQAVQLHGGMGVTDELDVSHYFKRLMAIEMAFGSTDTHLEQLAASLS</sequence>
<dbReference type="InterPro" id="IPR013786">
    <property type="entry name" value="AcylCoA_DH/ox_N"/>
</dbReference>
<evidence type="ECO:0000256" key="3">
    <source>
        <dbReference type="ARBA" id="ARBA00022630"/>
    </source>
</evidence>
<evidence type="ECO:0000256" key="1">
    <source>
        <dbReference type="ARBA" id="ARBA00001974"/>
    </source>
</evidence>
<evidence type="ECO:0000259" key="7">
    <source>
        <dbReference type="Pfam" id="PF02770"/>
    </source>
</evidence>
<organism evidence="9 10">
    <name type="scientific">Noviherbaspirillum suwonense</name>
    <dbReference type="NCBI Taxonomy" id="1224511"/>
    <lineage>
        <taxon>Bacteria</taxon>
        <taxon>Pseudomonadati</taxon>
        <taxon>Pseudomonadota</taxon>
        <taxon>Betaproteobacteria</taxon>
        <taxon>Burkholderiales</taxon>
        <taxon>Oxalobacteraceae</taxon>
        <taxon>Noviherbaspirillum</taxon>
    </lineage>
</organism>
<dbReference type="Gene3D" id="1.20.140.10">
    <property type="entry name" value="Butyryl-CoA Dehydrogenase, subunit A, domain 3"/>
    <property type="match status" value="1"/>
</dbReference>
<dbReference type="SUPFAM" id="SSF56645">
    <property type="entry name" value="Acyl-CoA dehydrogenase NM domain-like"/>
    <property type="match status" value="1"/>
</dbReference>
<dbReference type="Pfam" id="PF02770">
    <property type="entry name" value="Acyl-CoA_dh_M"/>
    <property type="match status" value="1"/>
</dbReference>
<comment type="caution">
    <text evidence="9">The sequence shown here is derived from an EMBL/GenBank/DDBJ whole genome shotgun (WGS) entry which is preliminary data.</text>
</comment>
<dbReference type="InterPro" id="IPR037069">
    <property type="entry name" value="AcylCoA_DH/ox_N_sf"/>
</dbReference>
<dbReference type="InterPro" id="IPR009100">
    <property type="entry name" value="AcylCoA_DH/oxidase_NM_dom_sf"/>
</dbReference>
<dbReference type="Gene3D" id="1.10.540.10">
    <property type="entry name" value="Acyl-CoA dehydrogenase/oxidase, N-terminal domain"/>
    <property type="match status" value="1"/>
</dbReference>
<reference evidence="9 10" key="1">
    <citation type="submission" date="2017-05" db="EMBL/GenBank/DDBJ databases">
        <authorList>
            <person name="Varghese N."/>
            <person name="Submissions S."/>
        </authorList>
    </citation>
    <scope>NUCLEOTIDE SEQUENCE [LARGE SCALE GENOMIC DNA]</scope>
    <source>
        <strain evidence="9 10">DSM 26001</strain>
    </source>
</reference>
<evidence type="ECO:0000256" key="2">
    <source>
        <dbReference type="ARBA" id="ARBA00009347"/>
    </source>
</evidence>